<organism evidence="2 3">
    <name type="scientific">Bacteroides fragilis</name>
    <dbReference type="NCBI Taxonomy" id="817"/>
    <lineage>
        <taxon>Bacteria</taxon>
        <taxon>Pseudomonadati</taxon>
        <taxon>Bacteroidota</taxon>
        <taxon>Bacteroidia</taxon>
        <taxon>Bacteroidales</taxon>
        <taxon>Bacteroidaceae</taxon>
        <taxon>Bacteroides</taxon>
    </lineage>
</organism>
<feature type="chain" id="PRO_5032530068" description="DUF4906 domain-containing protein" evidence="1">
    <location>
        <begin position="21"/>
        <end position="585"/>
    </location>
</feature>
<protein>
    <recommendedName>
        <fullName evidence="4">DUF4906 domain-containing protein</fullName>
    </recommendedName>
</protein>
<name>A0A853PPQ5_BACFG</name>
<evidence type="ECO:0008006" key="4">
    <source>
        <dbReference type="Google" id="ProtNLM"/>
    </source>
</evidence>
<gene>
    <name evidence="2" type="ORF">AC094_34700</name>
</gene>
<dbReference type="Proteomes" id="UP000093197">
    <property type="component" value="Unassembled WGS sequence"/>
</dbReference>
<evidence type="ECO:0000313" key="3">
    <source>
        <dbReference type="Proteomes" id="UP000093197"/>
    </source>
</evidence>
<dbReference type="AlphaFoldDB" id="A0A853PPQ5"/>
<dbReference type="PROSITE" id="PS51257">
    <property type="entry name" value="PROKAR_LIPOPROTEIN"/>
    <property type="match status" value="1"/>
</dbReference>
<sequence length="585" mass="63955">MIRKLIFSICMMCLVLVGCTDDNLMPSPQTPLPAKTVPVRLNLSTETYNTPPPQGETRAGRRNTVWSVSNKDMDIELLETPVTRGAAAAVDKENAIYNYAVLQFKGTTENALLYGKAIYPCPDGVIKTADVELKPTNTGTDGAVIKHRFVVITNVNDADLSSLATGSSTYSDLQKLHILKTGNPKFPLRDLTVSGASKETMIMCGLVDASIQVGEAKQLSIALRRTVAKVTFNIKTDNPAFNKLDNWDLILMSIPNKSYFNTLGRVAVFPAATDVKEYAAYGANVLTSPAGEALPLIGKSAYIPVNLQLSVATSTQFTRRDNAPIGGTYLQIMGREMMPPGTGPLPVVKDFVLYQIYLGSNLTTDFSVYPNYNLTYNIMLKGKSDEDTNVVRFIPGYFSGGLTAYDRNGNVVTDGSAVKWKYSKRLEAFFQDSKYTGYSSTQIEDLGRQDLRWQANGIFNNRGATSLTDGYANTKKLQKDNGFYLNYPAAQACYGGLNGLNGAGKDTFSWYLPSVSELIGTWISSASTANQLSSGYWSSTALNDNSERAFIITNEGEVKTAPADSDSDRHYVRGFRDPDLLNAHQ</sequence>
<keyword evidence="1" id="KW-0732">Signal</keyword>
<evidence type="ECO:0000256" key="1">
    <source>
        <dbReference type="SAM" id="SignalP"/>
    </source>
</evidence>
<feature type="signal peptide" evidence="1">
    <location>
        <begin position="1"/>
        <end position="20"/>
    </location>
</feature>
<accession>A0A853PPQ5</accession>
<reference evidence="2 3" key="1">
    <citation type="journal article" date="2016" name="PLoS ONE">
        <title>Genomic Diversity of Enterotoxigenic Strains of Bacteroides fragilis.</title>
        <authorList>
            <person name="Pierce J.V."/>
            <person name="Bernstein H.D."/>
        </authorList>
    </citation>
    <scope>NUCLEOTIDE SEQUENCE [LARGE SCALE GENOMIC DNA]</scope>
    <source>
        <strain evidence="2 3">20793-3</strain>
    </source>
</reference>
<evidence type="ECO:0000313" key="2">
    <source>
        <dbReference type="EMBL" id="OCR29041.1"/>
    </source>
</evidence>
<dbReference type="EMBL" id="LIDT01000035">
    <property type="protein sequence ID" value="OCR29041.1"/>
    <property type="molecule type" value="Genomic_DNA"/>
</dbReference>
<comment type="caution">
    <text evidence="2">The sequence shown here is derived from an EMBL/GenBank/DDBJ whole genome shotgun (WGS) entry which is preliminary data.</text>
</comment>
<dbReference type="RefSeq" id="WP_066403427.1">
    <property type="nucleotide sequence ID" value="NZ_LIDT01000035.1"/>
</dbReference>
<proteinExistence type="predicted"/>